<dbReference type="PANTHER" id="PTHR11008:SF15">
    <property type="entry name" value="CIRCADIAN CLOCK-CONTROLLED PROTEIN"/>
    <property type="match status" value="1"/>
</dbReference>
<protein>
    <recommendedName>
        <fullName evidence="3">Circadian clock-controlled protein</fullName>
    </recommendedName>
</protein>
<name>A0A3L8DMQ5_OOCBI</name>
<gene>
    <name evidence="1" type="ORF">DMN91_005929</name>
</gene>
<dbReference type="AlphaFoldDB" id="A0A3L8DMQ5"/>
<sequence length="294" mass="33318">MFPLGACPLEELCKPHQKFLSRKQFANPPIYQGEEKEKFVKTNGKMQLRGSLVALLLYVSLAAADFEDHFRSCDYNTPGFDACVREGLNSVRPYFKTGLPQYNVLPFDPFFAREVTATRGIPNFGFVLTLRNVTETGWAASKVTKFVSDLKNYKVNTQYFTVVYTQSFPEKALAGNYEFKGAFFGTTIINKGKFTLTLYDLIQTSTVTKPPGQKVKAQMDVESIKDLKLHITNLGKGIFENILDKIINGAWQPGFVVTRRLINELVSTAFTEIFDNSFRNFPFEKIYKSRALAN</sequence>
<dbReference type="SMART" id="SM00700">
    <property type="entry name" value="JHBP"/>
    <property type="match status" value="1"/>
</dbReference>
<dbReference type="Proteomes" id="UP000279307">
    <property type="component" value="Chromosome 6"/>
</dbReference>
<evidence type="ECO:0000313" key="1">
    <source>
        <dbReference type="EMBL" id="RLU21556.1"/>
    </source>
</evidence>
<evidence type="ECO:0008006" key="3">
    <source>
        <dbReference type="Google" id="ProtNLM"/>
    </source>
</evidence>
<evidence type="ECO:0000313" key="2">
    <source>
        <dbReference type="Proteomes" id="UP000279307"/>
    </source>
</evidence>
<accession>A0A3L8DMQ5</accession>
<dbReference type="PANTHER" id="PTHR11008">
    <property type="entry name" value="PROTEIN TAKEOUT-LIKE PROTEIN"/>
    <property type="match status" value="1"/>
</dbReference>
<organism evidence="1 2">
    <name type="scientific">Ooceraea biroi</name>
    <name type="common">Clonal raider ant</name>
    <name type="synonym">Cerapachys biroi</name>
    <dbReference type="NCBI Taxonomy" id="2015173"/>
    <lineage>
        <taxon>Eukaryota</taxon>
        <taxon>Metazoa</taxon>
        <taxon>Ecdysozoa</taxon>
        <taxon>Arthropoda</taxon>
        <taxon>Hexapoda</taxon>
        <taxon>Insecta</taxon>
        <taxon>Pterygota</taxon>
        <taxon>Neoptera</taxon>
        <taxon>Endopterygota</taxon>
        <taxon>Hymenoptera</taxon>
        <taxon>Apocrita</taxon>
        <taxon>Aculeata</taxon>
        <taxon>Formicoidea</taxon>
        <taxon>Formicidae</taxon>
        <taxon>Dorylinae</taxon>
        <taxon>Ooceraea</taxon>
    </lineage>
</organism>
<dbReference type="InterPro" id="IPR010562">
    <property type="entry name" value="Haemolymph_juvenile_hormone-bd"/>
</dbReference>
<dbReference type="Pfam" id="PF06585">
    <property type="entry name" value="JHBP"/>
    <property type="match status" value="1"/>
</dbReference>
<dbReference type="InterPro" id="IPR038606">
    <property type="entry name" value="To_sf"/>
</dbReference>
<proteinExistence type="predicted"/>
<dbReference type="Gene3D" id="3.15.10.30">
    <property type="entry name" value="Haemolymph juvenile hormone binding protein"/>
    <property type="match status" value="1"/>
</dbReference>
<dbReference type="OrthoDB" id="8183816at2759"/>
<dbReference type="EMBL" id="QOIP01000006">
    <property type="protein sequence ID" value="RLU21556.1"/>
    <property type="molecule type" value="Genomic_DNA"/>
</dbReference>
<dbReference type="GO" id="GO:0005615">
    <property type="term" value="C:extracellular space"/>
    <property type="evidence" value="ECO:0007669"/>
    <property type="project" value="TreeGrafter"/>
</dbReference>
<reference evidence="1 2" key="1">
    <citation type="journal article" date="2018" name="Genome Res.">
        <title>The genomic architecture and molecular evolution of ant odorant receptors.</title>
        <authorList>
            <person name="McKenzie S.K."/>
            <person name="Kronauer D.J.C."/>
        </authorList>
    </citation>
    <scope>NUCLEOTIDE SEQUENCE [LARGE SCALE GENOMIC DNA]</scope>
    <source>
        <strain evidence="1">Clonal line C1</strain>
    </source>
</reference>
<comment type="caution">
    <text evidence="1">The sequence shown here is derived from an EMBL/GenBank/DDBJ whole genome shotgun (WGS) entry which is preliminary data.</text>
</comment>